<reference evidence="3 4" key="1">
    <citation type="journal article" date="2015" name="BMC Genomics">
        <title>Comparative genomics and metabolic profiling of the genus Lysobacter.</title>
        <authorList>
            <person name="de Bruijn I."/>
            <person name="Cheng X."/>
            <person name="de Jager V."/>
            <person name="Exposito R.G."/>
            <person name="Watrous J."/>
            <person name="Patel N."/>
            <person name="Postma J."/>
            <person name="Dorrestein P.C."/>
            <person name="Kobayashi D."/>
            <person name="Raaijmakers J.M."/>
        </authorList>
    </citation>
    <scope>NUCLEOTIDE SEQUENCE [LARGE SCALE GENOMIC DNA]</scope>
    <source>
        <strain evidence="3 4">76</strain>
    </source>
</reference>
<feature type="transmembrane region" description="Helical" evidence="1">
    <location>
        <begin position="6"/>
        <end position="30"/>
    </location>
</feature>
<evidence type="ECO:0000313" key="4">
    <source>
        <dbReference type="Proteomes" id="UP000060787"/>
    </source>
</evidence>
<evidence type="ECO:0000313" key="3">
    <source>
        <dbReference type="EMBL" id="ALN78391.1"/>
    </source>
</evidence>
<protein>
    <recommendedName>
        <fullName evidence="2">DUF4350 domain-containing protein</fullName>
    </recommendedName>
</protein>
<dbReference type="STRING" id="84531.LA76x_0229"/>
<keyword evidence="1" id="KW-0472">Membrane</keyword>
<keyword evidence="4" id="KW-1185">Reference proteome</keyword>
<dbReference type="PATRIC" id="fig|84531.8.peg.233"/>
<dbReference type="Proteomes" id="UP000060787">
    <property type="component" value="Chromosome"/>
</dbReference>
<name>A0A0S2F4C4_LYSAN</name>
<dbReference type="Pfam" id="PF14258">
    <property type="entry name" value="DUF4350"/>
    <property type="match status" value="1"/>
</dbReference>
<feature type="domain" description="DUF4350" evidence="2">
    <location>
        <begin position="48"/>
        <end position="220"/>
    </location>
</feature>
<dbReference type="AlphaFoldDB" id="A0A0S2F4C4"/>
<evidence type="ECO:0000256" key="1">
    <source>
        <dbReference type="SAM" id="Phobius"/>
    </source>
</evidence>
<sequence length="411" mass="45721">MGGMNRVGLILTGAGAALLIVLVLIVGALWRRDYHKVEETVAAARSGEAASNPLYVLKLALQRDKVKVVARQRLQLSTHPLQTRDTVLIYRDPRTLAGSEAEALLGWVERGGHLIVRTPPLQDQIGDSPLPVLDALGITLLDASDAADPEYLRNECVGLYERGLEPQQVFCSARRFYFYNSDADPVYAWGGEDSAYVYVRLPRGKGHVDVLADLDFLSNRTGTGNPLLDSIGMGDDEIAAPAKAAFARQVLAPNYRAGTVHLIYAAEVPKLWKTLLRDSWMAWLPLLLCLLGWLWQRTQRFGPLRPAPALERRSLLEHIVASGEHVYRYGYGPRLYESARRAFIARLRRRDPYAAALDGEPQIALLIERFKADPAPIAANDIRDALTPPPARDHAAFRARIATLIRMRNRL</sequence>
<dbReference type="EMBL" id="CP011129">
    <property type="protein sequence ID" value="ALN78391.1"/>
    <property type="molecule type" value="Genomic_DNA"/>
</dbReference>
<keyword evidence="1" id="KW-1133">Transmembrane helix</keyword>
<dbReference type="KEGG" id="lab:LA76x_0229"/>
<proteinExistence type="predicted"/>
<organism evidence="3 4">
    <name type="scientific">Lysobacter antibioticus</name>
    <dbReference type="NCBI Taxonomy" id="84531"/>
    <lineage>
        <taxon>Bacteria</taxon>
        <taxon>Pseudomonadati</taxon>
        <taxon>Pseudomonadota</taxon>
        <taxon>Gammaproteobacteria</taxon>
        <taxon>Lysobacterales</taxon>
        <taxon>Lysobacteraceae</taxon>
        <taxon>Lysobacter</taxon>
    </lineage>
</organism>
<gene>
    <name evidence="3" type="ORF">LA76x_0229</name>
</gene>
<accession>A0A0S2F4C4</accession>
<dbReference type="eggNOG" id="COG3064">
    <property type="taxonomic scope" value="Bacteria"/>
</dbReference>
<dbReference type="InterPro" id="IPR025646">
    <property type="entry name" value="DUF4350"/>
</dbReference>
<evidence type="ECO:0000259" key="2">
    <source>
        <dbReference type="Pfam" id="PF14258"/>
    </source>
</evidence>
<keyword evidence="1" id="KW-0812">Transmembrane</keyword>